<dbReference type="Proteomes" id="UP001305647">
    <property type="component" value="Unassembled WGS sequence"/>
</dbReference>
<dbReference type="PANTHER" id="PTHR34144:SF7">
    <property type="entry name" value="EXPORT PROTEIN (CAP59), PUTATIVE (AFU_ORTHOLOGUE AFUA_7G05020)-RELATED"/>
    <property type="match status" value="1"/>
</dbReference>
<protein>
    <submittedName>
        <fullName evidence="1">Glycosyltransferase family 69 protein</fullName>
    </submittedName>
</protein>
<dbReference type="Pfam" id="PF11735">
    <property type="entry name" value="CAP59_mtransfer"/>
    <property type="match status" value="1"/>
</dbReference>
<dbReference type="AlphaFoldDB" id="A0AAN6Q145"/>
<keyword evidence="2" id="KW-1185">Reference proteome</keyword>
<dbReference type="EMBL" id="MU863652">
    <property type="protein sequence ID" value="KAK4099076.1"/>
    <property type="molecule type" value="Genomic_DNA"/>
</dbReference>
<sequence>MTPKMAARRPRIFRKLLSRSTLLKIVLLFLVWSVVEAHISYYHIARAERETKARTSVTKPRRVFIASLHWNNEEVLRSDWNKGVVDLATVLGPENVFVSVYESGSWDNSTGALRELDGELEKMGVGKKIVLDEETHKDLIAKPPKQDEGWIDVPAYGRKMPRRIPYLSKLRNLSLQPLRELAMNGTMFDHVLFLGDVVFTVPDILALLDTNNGQYAAACSLDFSKPPYFYDTFALRDSHGHEHASLTWPYFRASRSRKAMVHARPVPVSSCWNGIVAMPASTFTGIRGLQFRGLPDSLAASHLEASECCLVHADNPGSRTRGVFVNPAVRVGYTRAAYDAVHAAASAAEEAGGSWLTLGDVFFGMWRTGLRAGLPRRGWRKRR</sequence>
<organism evidence="1 2">
    <name type="scientific">Parathielavia hyrcaniae</name>
    <dbReference type="NCBI Taxonomy" id="113614"/>
    <lineage>
        <taxon>Eukaryota</taxon>
        <taxon>Fungi</taxon>
        <taxon>Dikarya</taxon>
        <taxon>Ascomycota</taxon>
        <taxon>Pezizomycotina</taxon>
        <taxon>Sordariomycetes</taxon>
        <taxon>Sordariomycetidae</taxon>
        <taxon>Sordariales</taxon>
        <taxon>Chaetomiaceae</taxon>
        <taxon>Parathielavia</taxon>
    </lineage>
</organism>
<gene>
    <name evidence="1" type="ORF">N658DRAFT_560554</name>
</gene>
<proteinExistence type="predicted"/>
<accession>A0AAN6Q145</accession>
<evidence type="ECO:0000313" key="1">
    <source>
        <dbReference type="EMBL" id="KAK4099076.1"/>
    </source>
</evidence>
<dbReference type="InterPro" id="IPR021047">
    <property type="entry name" value="Mannosyltransferase_CMT1"/>
</dbReference>
<comment type="caution">
    <text evidence="1">The sequence shown here is derived from an EMBL/GenBank/DDBJ whole genome shotgun (WGS) entry which is preliminary data.</text>
</comment>
<dbReference type="PANTHER" id="PTHR34144">
    <property type="entry name" value="CHROMOSOME 8, WHOLE GENOME SHOTGUN SEQUENCE"/>
    <property type="match status" value="1"/>
</dbReference>
<evidence type="ECO:0000313" key="2">
    <source>
        <dbReference type="Proteomes" id="UP001305647"/>
    </source>
</evidence>
<name>A0AAN6Q145_9PEZI</name>
<reference evidence="1" key="1">
    <citation type="journal article" date="2023" name="Mol. Phylogenet. Evol.">
        <title>Genome-scale phylogeny and comparative genomics of the fungal order Sordariales.</title>
        <authorList>
            <person name="Hensen N."/>
            <person name="Bonometti L."/>
            <person name="Westerberg I."/>
            <person name="Brannstrom I.O."/>
            <person name="Guillou S."/>
            <person name="Cros-Aarteil S."/>
            <person name="Calhoun S."/>
            <person name="Haridas S."/>
            <person name="Kuo A."/>
            <person name="Mondo S."/>
            <person name="Pangilinan J."/>
            <person name="Riley R."/>
            <person name="LaButti K."/>
            <person name="Andreopoulos B."/>
            <person name="Lipzen A."/>
            <person name="Chen C."/>
            <person name="Yan M."/>
            <person name="Daum C."/>
            <person name="Ng V."/>
            <person name="Clum A."/>
            <person name="Steindorff A."/>
            <person name="Ohm R.A."/>
            <person name="Martin F."/>
            <person name="Silar P."/>
            <person name="Natvig D.O."/>
            <person name="Lalanne C."/>
            <person name="Gautier V."/>
            <person name="Ament-Velasquez S.L."/>
            <person name="Kruys A."/>
            <person name="Hutchinson M.I."/>
            <person name="Powell A.J."/>
            <person name="Barry K."/>
            <person name="Miller A.N."/>
            <person name="Grigoriev I.V."/>
            <person name="Debuchy R."/>
            <person name="Gladieux P."/>
            <person name="Hiltunen Thoren M."/>
            <person name="Johannesson H."/>
        </authorList>
    </citation>
    <scope>NUCLEOTIDE SEQUENCE</scope>
    <source>
        <strain evidence="1">CBS 757.83</strain>
    </source>
</reference>
<reference evidence="1" key="2">
    <citation type="submission" date="2023-05" db="EMBL/GenBank/DDBJ databases">
        <authorList>
            <consortium name="Lawrence Berkeley National Laboratory"/>
            <person name="Steindorff A."/>
            <person name="Hensen N."/>
            <person name="Bonometti L."/>
            <person name="Westerberg I."/>
            <person name="Brannstrom I.O."/>
            <person name="Guillou S."/>
            <person name="Cros-Aarteil S."/>
            <person name="Calhoun S."/>
            <person name="Haridas S."/>
            <person name="Kuo A."/>
            <person name="Mondo S."/>
            <person name="Pangilinan J."/>
            <person name="Riley R."/>
            <person name="Labutti K."/>
            <person name="Andreopoulos B."/>
            <person name="Lipzen A."/>
            <person name="Chen C."/>
            <person name="Yanf M."/>
            <person name="Daum C."/>
            <person name="Ng V."/>
            <person name="Clum A."/>
            <person name="Ohm R."/>
            <person name="Martin F."/>
            <person name="Silar P."/>
            <person name="Natvig D."/>
            <person name="Lalanne C."/>
            <person name="Gautier V."/>
            <person name="Ament-Velasquez S.L."/>
            <person name="Kruys A."/>
            <person name="Hutchinson M.I."/>
            <person name="Powell A.J."/>
            <person name="Barry K."/>
            <person name="Miller A.N."/>
            <person name="Grigoriev I.V."/>
            <person name="Debuchy R."/>
            <person name="Gladieux P."/>
            <person name="Thoren M.H."/>
            <person name="Johannesson H."/>
        </authorList>
    </citation>
    <scope>NUCLEOTIDE SEQUENCE</scope>
    <source>
        <strain evidence="1">CBS 757.83</strain>
    </source>
</reference>